<dbReference type="EMBL" id="JAROKS010000005">
    <property type="protein sequence ID" value="KAK1803248.1"/>
    <property type="molecule type" value="Genomic_DNA"/>
</dbReference>
<feature type="signal peptide" evidence="1">
    <location>
        <begin position="1"/>
        <end position="29"/>
    </location>
</feature>
<organism evidence="2 3">
    <name type="scientific">Electrophorus voltai</name>
    <dbReference type="NCBI Taxonomy" id="2609070"/>
    <lineage>
        <taxon>Eukaryota</taxon>
        <taxon>Metazoa</taxon>
        <taxon>Chordata</taxon>
        <taxon>Craniata</taxon>
        <taxon>Vertebrata</taxon>
        <taxon>Euteleostomi</taxon>
        <taxon>Actinopterygii</taxon>
        <taxon>Neopterygii</taxon>
        <taxon>Teleostei</taxon>
        <taxon>Ostariophysi</taxon>
        <taxon>Gymnotiformes</taxon>
        <taxon>Gymnotoidei</taxon>
        <taxon>Gymnotidae</taxon>
        <taxon>Electrophorus</taxon>
    </lineage>
</organism>
<reference evidence="2" key="1">
    <citation type="submission" date="2023-03" db="EMBL/GenBank/DDBJ databases">
        <title>Electrophorus voltai genome.</title>
        <authorList>
            <person name="Bian C."/>
        </authorList>
    </citation>
    <scope>NUCLEOTIDE SEQUENCE</scope>
    <source>
        <strain evidence="2">CB-2022</strain>
        <tissue evidence="2">Muscle</tissue>
    </source>
</reference>
<gene>
    <name evidence="2" type="ORF">P4O66_004034</name>
</gene>
<protein>
    <submittedName>
        <fullName evidence="2">Uncharacterized protein</fullName>
    </submittedName>
</protein>
<evidence type="ECO:0000313" key="3">
    <source>
        <dbReference type="Proteomes" id="UP001239994"/>
    </source>
</evidence>
<keyword evidence="3" id="KW-1185">Reference proteome</keyword>
<evidence type="ECO:0000313" key="2">
    <source>
        <dbReference type="EMBL" id="KAK1803248.1"/>
    </source>
</evidence>
<evidence type="ECO:0000256" key="1">
    <source>
        <dbReference type="SAM" id="SignalP"/>
    </source>
</evidence>
<accession>A0AAD8ZPU1</accession>
<proteinExistence type="predicted"/>
<dbReference type="AlphaFoldDB" id="A0AAD8ZPU1"/>
<feature type="chain" id="PRO_5042062251" evidence="1">
    <location>
        <begin position="30"/>
        <end position="147"/>
    </location>
</feature>
<comment type="caution">
    <text evidence="2">The sequence shown here is derived from an EMBL/GenBank/DDBJ whole genome shotgun (WGS) entry which is preliminary data.</text>
</comment>
<sequence length="147" mass="16138">MTRHFPGADPRACGSFPTLFAVLVQWIVGATHPPPRGPADSHHPLLAPTWRKDLAWSDLAWISELTHRVLAGFRLAKSARLELRGVAQPVAAPVLPTSRVLARFKGEKNDYRENTRDVGLVLSVLRLDCVMKRDLSGVVESVVGGSR</sequence>
<dbReference type="Proteomes" id="UP001239994">
    <property type="component" value="Unassembled WGS sequence"/>
</dbReference>
<keyword evidence="1" id="KW-0732">Signal</keyword>
<name>A0AAD8ZPU1_9TELE</name>